<evidence type="ECO:0000313" key="3">
    <source>
        <dbReference type="Proteomes" id="UP000244940"/>
    </source>
</evidence>
<feature type="region of interest" description="Disordered" evidence="1">
    <location>
        <begin position="630"/>
        <end position="654"/>
    </location>
</feature>
<feature type="compositionally biased region" description="Low complexity" evidence="1">
    <location>
        <begin position="740"/>
        <end position="762"/>
    </location>
</feature>
<dbReference type="InterPro" id="IPR043129">
    <property type="entry name" value="ATPase_NBD"/>
</dbReference>
<feature type="compositionally biased region" description="Low complexity" evidence="1">
    <location>
        <begin position="383"/>
        <end position="398"/>
    </location>
</feature>
<feature type="compositionally biased region" description="Low complexity" evidence="1">
    <location>
        <begin position="855"/>
        <end position="872"/>
    </location>
</feature>
<feature type="compositionally biased region" description="Low complexity" evidence="1">
    <location>
        <begin position="492"/>
        <end position="543"/>
    </location>
</feature>
<dbReference type="GeneID" id="94366015"/>
<evidence type="ECO:0008006" key="4">
    <source>
        <dbReference type="Google" id="ProtNLM"/>
    </source>
</evidence>
<sequence length="1195" mass="120342">MKPNFALKLSNEGVELLHRTAGGWARVGSVDFDNDNIAEACAGLVKEAEALEPGGLRTKLVLPDSEVRYTSVVAPGPTDEARRYQIEAEIERLTPYRIDELAYDWSVEDDYALVVIAARETLIEAESFADGYGFNPVSFVAKPGAGEFSGEPFFGETMVAPRFMAQGDHVQPDAEPIREITARATPAKAPAAPAGTEAPKDAPVASAKAEAKPAQDEKPQPRPAPKADPVVPTAAPQIASPRPAPSSPAAPAPATPKPVTAPPARAKVDIPPRAASSAAATGADAGDDMGLARPRTPPLSPALSDDGGKRGVGSLVRRMSSRLRRDQSTAEATPPAKPALPADFATKRAVPPVRPAVAGEAPEIPTASEIKADAGTPATDKNAAMGAAKGAPKAADAPSTPADTGADSVAFSSRRRPAPVVAASNAAPPDPKTGPGGRLAVTRNASAPAALPGMAGAQGLLARARGIFAGAGTTAQSARPKQDQSHEKAAEKPVAAPPATGAASAAAATSGATSSSTPAAQPASAALSSKPAARPAPGIAAAPVSSERPARREAPLQTTVPASRPPVNEQDKAREAEAMTIFGARGAQKNAGNFAQRGLMAAGGALLLLIAVAVWFIYFNSPDGTQIAGSRDETPALAESTAMAEGDGAGGIEAPETLATAEPDVAAPEALDTPEDPVTGADALADAGEGEALSPEEQVDALVADALTEAPEADSPAETALAEATPVDQAGDPSEPQQPSPDTDTAAAAGTETTTETASEGAQSPVAIASDSPQLDSETATVQRLSLPSGMAVPPVEEVAFTPPPPPPPFGTEFVFDDRGLVVATPEGALTPSGVTVFAGRPDVVPAPRAGTVLPAAPEADAEAAPDAQPEAPADEATDDTTAPETVAEIAPLPTDEPVAAAIESAIAEAVGEEVPAPEGTAETPAEPEVVYDDTPRADPELADARPQPRPEAVRLIGEQLEAERAQEEAPGDQTSLAPEDGAQTGAASLVPAAATAVAGEDSAATRASDGAATTELAALEAPSPGPGALSLDALRPQRRPSDLVPEAAPVPELDLSGATPEAVAESPMPGARPSDVEERGREVLAAAAAAAAAAPAPAAAAPANVAGSNDPVIPSAASVARQATEEDAIRLNRINLIAVFGSPNNRRALVRMSNGRVVRVGVGDRLDGGQVAAIGESELRYVRSGRNEVLEIGG</sequence>
<organism evidence="2 3">
    <name type="scientific">Pararhodobacter marinus</name>
    <dbReference type="NCBI Taxonomy" id="2184063"/>
    <lineage>
        <taxon>Bacteria</taxon>
        <taxon>Pseudomonadati</taxon>
        <taxon>Pseudomonadota</taxon>
        <taxon>Alphaproteobacteria</taxon>
        <taxon>Rhodobacterales</taxon>
        <taxon>Paracoccaceae</taxon>
        <taxon>Pararhodobacter</taxon>
    </lineage>
</organism>
<dbReference type="AlphaFoldDB" id="A0A2U2C7Y7"/>
<feature type="compositionally biased region" description="Basic and acidic residues" evidence="1">
    <location>
        <begin position="934"/>
        <end position="953"/>
    </location>
</feature>
<feature type="region of interest" description="Disordered" evidence="1">
    <location>
        <begin position="472"/>
        <end position="571"/>
    </location>
</feature>
<feature type="region of interest" description="Disordered" evidence="1">
    <location>
        <begin position="849"/>
        <end position="1076"/>
    </location>
</feature>
<feature type="compositionally biased region" description="Polar residues" evidence="1">
    <location>
        <begin position="771"/>
        <end position="786"/>
    </location>
</feature>
<feature type="compositionally biased region" description="Low complexity" evidence="1">
    <location>
        <begin position="274"/>
        <end position="292"/>
    </location>
</feature>
<feature type="compositionally biased region" description="Pro residues" evidence="1">
    <location>
        <begin position="242"/>
        <end position="261"/>
    </location>
</feature>
<feature type="compositionally biased region" description="Low complexity" evidence="1">
    <location>
        <begin position="985"/>
        <end position="1000"/>
    </location>
</feature>
<keyword evidence="3" id="KW-1185">Reference proteome</keyword>
<feature type="compositionally biased region" description="Low complexity" evidence="1">
    <location>
        <begin position="418"/>
        <end position="427"/>
    </location>
</feature>
<gene>
    <name evidence="2" type="ORF">C4N9_14055</name>
</gene>
<feature type="compositionally biased region" description="Low complexity" evidence="1">
    <location>
        <begin position="184"/>
        <end position="197"/>
    </location>
</feature>
<feature type="compositionally biased region" description="Basic and acidic residues" evidence="1">
    <location>
        <begin position="209"/>
        <end position="220"/>
    </location>
</feature>
<dbReference type="SUPFAM" id="SSF53067">
    <property type="entry name" value="Actin-like ATPase domain"/>
    <property type="match status" value="1"/>
</dbReference>
<evidence type="ECO:0000313" key="2">
    <source>
        <dbReference type="EMBL" id="PWE27973.1"/>
    </source>
</evidence>
<dbReference type="RefSeq" id="WP_109533969.1">
    <property type="nucleotide sequence ID" value="NZ_QEYD01000008.1"/>
</dbReference>
<evidence type="ECO:0000256" key="1">
    <source>
        <dbReference type="SAM" id="MobiDB-lite"/>
    </source>
</evidence>
<feature type="compositionally biased region" description="Low complexity" evidence="1">
    <location>
        <begin position="897"/>
        <end position="929"/>
    </location>
</feature>
<protein>
    <recommendedName>
        <fullName evidence="4">Translation initiation factor 2</fullName>
    </recommendedName>
</protein>
<dbReference type="EMBL" id="QEYD01000008">
    <property type="protein sequence ID" value="PWE27973.1"/>
    <property type="molecule type" value="Genomic_DNA"/>
</dbReference>
<feature type="compositionally biased region" description="Low complexity" evidence="1">
    <location>
        <begin position="880"/>
        <end position="889"/>
    </location>
</feature>
<feature type="region of interest" description="Disordered" evidence="1">
    <location>
        <begin position="710"/>
        <end position="789"/>
    </location>
</feature>
<feature type="compositionally biased region" description="Basic and acidic residues" evidence="1">
    <location>
        <begin position="480"/>
        <end position="491"/>
    </location>
</feature>
<reference evidence="2 3" key="1">
    <citation type="submission" date="2018-05" db="EMBL/GenBank/DDBJ databases">
        <title>Pararhodobacter marina sp. nov., isolated from deep-sea water of the Indian Ocean.</title>
        <authorList>
            <person name="Lai Q.Sr."/>
            <person name="Liu X."/>
            <person name="Shao Z."/>
        </authorList>
    </citation>
    <scope>NUCLEOTIDE SEQUENCE [LARGE SCALE GENOMIC DNA]</scope>
    <source>
        <strain evidence="2 3">CIC4N-9</strain>
    </source>
</reference>
<proteinExistence type="predicted"/>
<dbReference type="Proteomes" id="UP000244940">
    <property type="component" value="Unassembled WGS sequence"/>
</dbReference>
<comment type="caution">
    <text evidence="2">The sequence shown here is derived from an EMBL/GenBank/DDBJ whole genome shotgun (WGS) entry which is preliminary data.</text>
</comment>
<accession>A0A2U2C7Y7</accession>
<dbReference type="OrthoDB" id="7870459at2"/>
<name>A0A2U2C7Y7_9RHOB</name>
<feature type="compositionally biased region" description="Low complexity" evidence="1">
    <location>
        <begin position="1012"/>
        <end position="1022"/>
    </location>
</feature>
<feature type="region of interest" description="Disordered" evidence="1">
    <location>
        <begin position="184"/>
        <end position="444"/>
    </location>
</feature>